<feature type="chain" id="PRO_5029626429" evidence="2">
    <location>
        <begin position="25"/>
        <end position="333"/>
    </location>
</feature>
<dbReference type="RefSeq" id="WP_182412096.1">
    <property type="nucleotide sequence ID" value="NZ_CP055153.1"/>
</dbReference>
<keyword evidence="2" id="KW-0732">Signal</keyword>
<name>A0A7L7L9W3_9BACT</name>
<dbReference type="InterPro" id="IPR051262">
    <property type="entry name" value="SMP-30/CGR1_Lactonase"/>
</dbReference>
<dbReference type="SUPFAM" id="SSF63829">
    <property type="entry name" value="Calcium-dependent phosphotriesterase"/>
    <property type="match status" value="1"/>
</dbReference>
<dbReference type="InterPro" id="IPR011042">
    <property type="entry name" value="6-blade_b-propeller_TolB-like"/>
</dbReference>
<dbReference type="Proteomes" id="UP000514509">
    <property type="component" value="Chromosome"/>
</dbReference>
<dbReference type="PANTHER" id="PTHR47572:SF4">
    <property type="entry name" value="LACTONASE DRP35"/>
    <property type="match status" value="1"/>
</dbReference>
<dbReference type="EMBL" id="CP055153">
    <property type="protein sequence ID" value="QMU29636.1"/>
    <property type="molecule type" value="Genomic_DNA"/>
</dbReference>
<dbReference type="InterPro" id="IPR013658">
    <property type="entry name" value="SGL"/>
</dbReference>
<protein>
    <submittedName>
        <fullName evidence="4">SMP-30/gluconolactonase/LRE family protein</fullName>
    </submittedName>
</protein>
<evidence type="ECO:0000256" key="1">
    <source>
        <dbReference type="ARBA" id="ARBA00022801"/>
    </source>
</evidence>
<proteinExistence type="predicted"/>
<dbReference type="AlphaFoldDB" id="A0A7L7L9W3"/>
<dbReference type="KEGG" id="add:HUW48_17070"/>
<feature type="domain" description="SMP-30/Gluconolactonase/LRE-like region" evidence="3">
    <location>
        <begin position="78"/>
        <end position="320"/>
    </location>
</feature>
<evidence type="ECO:0000313" key="4">
    <source>
        <dbReference type="EMBL" id="QMU29636.1"/>
    </source>
</evidence>
<evidence type="ECO:0000256" key="2">
    <source>
        <dbReference type="SAM" id="SignalP"/>
    </source>
</evidence>
<gene>
    <name evidence="4" type="ORF">HUW48_17070</name>
</gene>
<dbReference type="Gene3D" id="2.120.10.30">
    <property type="entry name" value="TolB, C-terminal domain"/>
    <property type="match status" value="1"/>
</dbReference>
<sequence length="333" mass="36708">MKHSLKTSVSILFTSLTISSFIFASPDKLIKPFPTKLSFKISSVSNAVHPLPDLISNQTGDLFEEGAQPELIAKQFKFTEGPAADKQGNVYFTDQPNDKIWKYSTDGKLSVFMEKTGRSNGLYFDKQGNLLSCADENNQLWSISPKGKVTVLIKDFKGQKLNGPNDLWAHPKSGAIYFTDPFYPRDYWARKTPEITGQKVYYLPKGKSEPIIADENLEQPNGIIGSGDGKTLYVADIKANKTYKYEIAADGKLTNRQLFVEQGSDGMTIDSQGNVYLTGKGVTVYSPAGEKITNIPVPAGWTANVTFGGKDRKMLFITASEGVYKLPMLVKGV</sequence>
<dbReference type="Pfam" id="PF08450">
    <property type="entry name" value="SGL"/>
    <property type="match status" value="1"/>
</dbReference>
<reference evidence="4 5" key="1">
    <citation type="submission" date="2020-06" db="EMBL/GenBank/DDBJ databases">
        <authorList>
            <person name="Hwang Y.J."/>
        </authorList>
    </citation>
    <scope>NUCLEOTIDE SEQUENCE [LARGE SCALE GENOMIC DNA]</scope>
    <source>
        <strain evidence="4 5">KUDC8001</strain>
    </source>
</reference>
<keyword evidence="5" id="KW-1185">Reference proteome</keyword>
<dbReference type="PANTHER" id="PTHR47572">
    <property type="entry name" value="LIPOPROTEIN-RELATED"/>
    <property type="match status" value="1"/>
</dbReference>
<feature type="signal peptide" evidence="2">
    <location>
        <begin position="1"/>
        <end position="24"/>
    </location>
</feature>
<keyword evidence="1" id="KW-0378">Hydrolase</keyword>
<reference evidence="4 5" key="2">
    <citation type="submission" date="2020-08" db="EMBL/GenBank/DDBJ databases">
        <title>Adhaeribacter dokdonensis sp. nov., isolated from the rhizosphere of Elymus tsukushiensis, a plant native to the Dokdo Islands, Republic of Korea.</title>
        <authorList>
            <person name="Ghim S.Y."/>
        </authorList>
    </citation>
    <scope>NUCLEOTIDE SEQUENCE [LARGE SCALE GENOMIC DNA]</scope>
    <source>
        <strain evidence="4 5">KUDC8001</strain>
    </source>
</reference>
<dbReference type="GO" id="GO:0016787">
    <property type="term" value="F:hydrolase activity"/>
    <property type="evidence" value="ECO:0007669"/>
    <property type="project" value="UniProtKB-KW"/>
</dbReference>
<organism evidence="4 5">
    <name type="scientific">Adhaeribacter radiodurans</name>
    <dbReference type="NCBI Taxonomy" id="2745197"/>
    <lineage>
        <taxon>Bacteria</taxon>
        <taxon>Pseudomonadati</taxon>
        <taxon>Bacteroidota</taxon>
        <taxon>Cytophagia</taxon>
        <taxon>Cytophagales</taxon>
        <taxon>Hymenobacteraceae</taxon>
        <taxon>Adhaeribacter</taxon>
    </lineage>
</organism>
<evidence type="ECO:0000313" key="5">
    <source>
        <dbReference type="Proteomes" id="UP000514509"/>
    </source>
</evidence>
<evidence type="ECO:0000259" key="3">
    <source>
        <dbReference type="Pfam" id="PF08450"/>
    </source>
</evidence>
<accession>A0A7L7L9W3</accession>